<feature type="chain" id="PRO_5045924871" evidence="2">
    <location>
        <begin position="22"/>
        <end position="420"/>
    </location>
</feature>
<keyword evidence="2" id="KW-0732">Signal</keyword>
<dbReference type="InterPro" id="IPR032485">
    <property type="entry name" value="LRP1-like_beta_prop"/>
</dbReference>
<evidence type="ECO:0000259" key="3">
    <source>
        <dbReference type="SMART" id="SM00460"/>
    </source>
</evidence>
<feature type="domain" description="Transglutaminase-like" evidence="3">
    <location>
        <begin position="214"/>
        <end position="270"/>
    </location>
</feature>
<dbReference type="Pfam" id="PF01841">
    <property type="entry name" value="Transglut_core"/>
    <property type="match status" value="1"/>
</dbReference>
<dbReference type="SUPFAM" id="SSF54001">
    <property type="entry name" value="Cysteine proteinases"/>
    <property type="match status" value="1"/>
</dbReference>
<gene>
    <name evidence="4" type="ORF">ABIA69_002740</name>
</gene>
<evidence type="ECO:0000313" key="4">
    <source>
        <dbReference type="EMBL" id="MET4561572.1"/>
    </source>
</evidence>
<dbReference type="SMART" id="SM00460">
    <property type="entry name" value="TGc"/>
    <property type="match status" value="1"/>
</dbReference>
<feature type="region of interest" description="Disordered" evidence="1">
    <location>
        <begin position="34"/>
        <end position="58"/>
    </location>
</feature>
<proteinExistence type="predicted"/>
<evidence type="ECO:0000256" key="2">
    <source>
        <dbReference type="SAM" id="SignalP"/>
    </source>
</evidence>
<feature type="signal peptide" evidence="2">
    <location>
        <begin position="1"/>
        <end position="21"/>
    </location>
</feature>
<organism evidence="4 5">
    <name type="scientific">Lysinibacillus parviboronicapiens</name>
    <dbReference type="NCBI Taxonomy" id="436516"/>
    <lineage>
        <taxon>Bacteria</taxon>
        <taxon>Bacillati</taxon>
        <taxon>Bacillota</taxon>
        <taxon>Bacilli</taxon>
        <taxon>Bacillales</taxon>
        <taxon>Bacillaceae</taxon>
        <taxon>Lysinibacillus</taxon>
    </lineage>
</organism>
<dbReference type="RefSeq" id="WP_354472097.1">
    <property type="nucleotide sequence ID" value="NZ_JBEPSB010000012.1"/>
</dbReference>
<dbReference type="Pfam" id="PF16472">
    <property type="entry name" value="DUF5050"/>
    <property type="match status" value="1"/>
</dbReference>
<accession>A0ABV2PKU4</accession>
<evidence type="ECO:0000313" key="5">
    <source>
        <dbReference type="Proteomes" id="UP001549363"/>
    </source>
</evidence>
<dbReference type="PANTHER" id="PTHR46333">
    <property type="entry name" value="CYTOKINESIS PROTEIN 3"/>
    <property type="match status" value="1"/>
</dbReference>
<name>A0ABV2PKU4_9BACI</name>
<keyword evidence="5" id="KW-1185">Reference proteome</keyword>
<dbReference type="PANTHER" id="PTHR46333:SF2">
    <property type="entry name" value="CYTOKINESIS PROTEIN 3"/>
    <property type="match status" value="1"/>
</dbReference>
<dbReference type="InterPro" id="IPR052557">
    <property type="entry name" value="CAP/Cytokinesis_protein"/>
</dbReference>
<dbReference type="InterPro" id="IPR002931">
    <property type="entry name" value="Transglutaminase-like"/>
</dbReference>
<comment type="caution">
    <text evidence="4">The sequence shown here is derived from an EMBL/GenBank/DDBJ whole genome shotgun (WGS) entry which is preliminary data.</text>
</comment>
<dbReference type="PROSITE" id="PS51257">
    <property type="entry name" value="PROKAR_LIPOPROTEIN"/>
    <property type="match status" value="1"/>
</dbReference>
<dbReference type="Gene3D" id="3.10.620.30">
    <property type="match status" value="1"/>
</dbReference>
<dbReference type="EMBL" id="JBEPSB010000012">
    <property type="protein sequence ID" value="MET4561572.1"/>
    <property type="molecule type" value="Genomic_DNA"/>
</dbReference>
<dbReference type="Proteomes" id="UP001549363">
    <property type="component" value="Unassembled WGS sequence"/>
</dbReference>
<dbReference type="InterPro" id="IPR038765">
    <property type="entry name" value="Papain-like_cys_pep_sf"/>
</dbReference>
<evidence type="ECO:0000256" key="1">
    <source>
        <dbReference type="SAM" id="MobiDB-lite"/>
    </source>
</evidence>
<sequence length="420" mass="48122">MKKKIPLVLFFCLVCLLAACAGEIDTTLTEEEVALEEAQDSQDTAESAGELKHPESKALSSKISTNDLFSTTLFDEDPALLKFIKKIEKHIAKFEKDFEVTYTGKLRGEDFEQQLNDMANLLSHVNPYTAGYFLDYQWTYWEEDKEYPVKLNITYLTDAKKEGHIDAYVKNFVNTYISNDMNDFERAKAVNDHVVLLATYTEQGATEGQTVYELIQDGTAVCQAYALLAYRLFLAAGLDADYVYGYSNDELHAWNLVNVDGDWYHIDTTWNDIDASEPYAISYEYFLLNDEKLSQDHLWQTENYHAATSDAYAIMHNMWYADTANNAIYYNSIQDGKVYKYDLATNVNKQITETSCYYLAVHHDAIYCSDYDNAGYLTKILSSDGSEEVLLEQEVLNLNLENDVLYYETIDGEIMEEVLK</sequence>
<reference evidence="4 5" key="1">
    <citation type="submission" date="2024-06" db="EMBL/GenBank/DDBJ databases">
        <title>Sorghum-associated microbial communities from plants grown in Nebraska, USA.</title>
        <authorList>
            <person name="Schachtman D."/>
        </authorList>
    </citation>
    <scope>NUCLEOTIDE SEQUENCE [LARGE SCALE GENOMIC DNA]</scope>
    <source>
        <strain evidence="4 5">736</strain>
    </source>
</reference>
<protein>
    <submittedName>
        <fullName evidence="4">Transglutaminase/protease-like cytokinesis protein 3</fullName>
    </submittedName>
</protein>